<evidence type="ECO:0000256" key="1">
    <source>
        <dbReference type="SAM" id="Phobius"/>
    </source>
</evidence>
<evidence type="ECO:0000313" key="2">
    <source>
        <dbReference type="EMBL" id="KKW42582.1"/>
    </source>
</evidence>
<dbReference type="Proteomes" id="UP000033870">
    <property type="component" value="Unassembled WGS sequence"/>
</dbReference>
<protein>
    <submittedName>
        <fullName evidence="2">Uncharacterized protein</fullName>
    </submittedName>
</protein>
<evidence type="ECO:0000313" key="3">
    <source>
        <dbReference type="Proteomes" id="UP000033870"/>
    </source>
</evidence>
<dbReference type="AlphaFoldDB" id="A0A0G2AMN7"/>
<sequence length="81" mass="8621">MKYIIGLLAVVLGAFMVIKTQWFLENFGHSAWAEEKLGGGGTRLMYKGIGLIIIVLAVLGVTGALGEIILSIFGGLFGLPR</sequence>
<keyword evidence="1" id="KW-0472">Membrane</keyword>
<proteinExistence type="predicted"/>
<name>A0A0G2AMN7_9BACT</name>
<feature type="transmembrane region" description="Helical" evidence="1">
    <location>
        <begin position="49"/>
        <end position="79"/>
    </location>
</feature>
<reference evidence="2 3" key="1">
    <citation type="journal article" date="2015" name="Nature">
        <title>rRNA introns, odd ribosomes, and small enigmatic genomes across a large radiation of phyla.</title>
        <authorList>
            <person name="Brown C.T."/>
            <person name="Hug L.A."/>
            <person name="Thomas B.C."/>
            <person name="Sharon I."/>
            <person name="Castelle C.J."/>
            <person name="Singh A."/>
            <person name="Wilkins M.J."/>
            <person name="Williams K.H."/>
            <person name="Banfield J.F."/>
        </authorList>
    </citation>
    <scope>NUCLEOTIDE SEQUENCE [LARGE SCALE GENOMIC DNA]</scope>
</reference>
<dbReference type="EMBL" id="LCRX01000005">
    <property type="protein sequence ID" value="KKW42582.1"/>
    <property type="molecule type" value="Genomic_DNA"/>
</dbReference>
<dbReference type="STRING" id="1619044.UY92_C0005G0004"/>
<organism evidence="2 3">
    <name type="scientific">Candidatus Magasanikbacteria bacterium GW2011_GWA2_56_11</name>
    <dbReference type="NCBI Taxonomy" id="1619044"/>
    <lineage>
        <taxon>Bacteria</taxon>
        <taxon>Candidatus Magasanikiibacteriota</taxon>
    </lineage>
</organism>
<keyword evidence="1" id="KW-0812">Transmembrane</keyword>
<gene>
    <name evidence="2" type="ORF">UY92_C0005G0004</name>
</gene>
<comment type="caution">
    <text evidence="2">The sequence shown here is derived from an EMBL/GenBank/DDBJ whole genome shotgun (WGS) entry which is preliminary data.</text>
</comment>
<keyword evidence="1" id="KW-1133">Transmembrane helix</keyword>
<accession>A0A0G2AMN7</accession>